<evidence type="ECO:0000256" key="1">
    <source>
        <dbReference type="SAM" id="MobiDB-lite"/>
    </source>
</evidence>
<dbReference type="PATRIC" id="fig|1000588.3.peg.1305"/>
<dbReference type="RefSeq" id="WP_000503900.1">
    <property type="nucleotide sequence ID" value="NZ_AFUB01000044.1"/>
</dbReference>
<dbReference type="EMBL" id="AFUB01000044">
    <property type="protein sequence ID" value="EGU65006.1"/>
    <property type="molecule type" value="Genomic_DNA"/>
</dbReference>
<evidence type="ECO:0000313" key="3">
    <source>
        <dbReference type="Proteomes" id="UP000003858"/>
    </source>
</evidence>
<evidence type="ECO:0000313" key="2">
    <source>
        <dbReference type="EMBL" id="EGU65006.1"/>
    </source>
</evidence>
<accession>F9LY41</accession>
<dbReference type="InterPro" id="IPR036689">
    <property type="entry name" value="ESAT-6-like_sf"/>
</dbReference>
<reference evidence="2 3" key="1">
    <citation type="submission" date="2011-05" db="EMBL/GenBank/DDBJ databases">
        <authorList>
            <person name="Durkin A.S."/>
            <person name="Radune D."/>
            <person name="Hostetler J."/>
            <person name="Torralba M."/>
            <person name="Gillis M."/>
            <person name="Methe B."/>
            <person name="Sutton G."/>
            <person name="Nelson K.E."/>
        </authorList>
    </citation>
    <scope>NUCLEOTIDE SEQUENCE [LARGE SCALE GENOMIC DNA]</scope>
    <source>
        <strain evidence="2 3">SK95</strain>
    </source>
</reference>
<sequence length="104" mass="11466">MGEIKYDSGQHKQFQEELQKIGDGFDNLITELENVKTSVSSNLKGEAATALETAIDDLTSKLTKAKTNWHTTKENAKQVEEIIKKADEDSKKTVGEPKGGISAW</sequence>
<feature type="compositionally biased region" description="Basic and acidic residues" evidence="1">
    <location>
        <begin position="85"/>
        <end position="95"/>
    </location>
</feature>
<name>F9LY41_STROR</name>
<protein>
    <submittedName>
        <fullName evidence="2">Conserved domain protein</fullName>
    </submittedName>
</protein>
<comment type="caution">
    <text evidence="2">The sequence shown here is derived from an EMBL/GenBank/DDBJ whole genome shotgun (WGS) entry which is preliminary data.</text>
</comment>
<proteinExistence type="predicted"/>
<dbReference type="Proteomes" id="UP000003858">
    <property type="component" value="Unassembled WGS sequence"/>
</dbReference>
<dbReference type="AlphaFoldDB" id="F9LY41"/>
<organism evidence="2 3">
    <name type="scientific">Streptococcus mitis bv. 2 str. SK95</name>
    <dbReference type="NCBI Taxonomy" id="1000588"/>
    <lineage>
        <taxon>Bacteria</taxon>
        <taxon>Bacillati</taxon>
        <taxon>Bacillota</taxon>
        <taxon>Bacilli</taxon>
        <taxon>Lactobacillales</taxon>
        <taxon>Streptococcaceae</taxon>
        <taxon>Streptococcus</taxon>
    </lineage>
</organism>
<dbReference type="Gene3D" id="1.10.287.1060">
    <property type="entry name" value="ESAT-6-like"/>
    <property type="match status" value="1"/>
</dbReference>
<dbReference type="OrthoDB" id="2223610at2"/>
<dbReference type="SUPFAM" id="SSF140453">
    <property type="entry name" value="EsxAB dimer-like"/>
    <property type="match status" value="1"/>
</dbReference>
<feature type="region of interest" description="Disordered" evidence="1">
    <location>
        <begin position="85"/>
        <end position="104"/>
    </location>
</feature>
<gene>
    <name evidence="2" type="ORF">HMPREF9965_0730</name>
</gene>